<keyword evidence="13" id="KW-1185">Reference proteome</keyword>
<evidence type="ECO:0000256" key="1">
    <source>
        <dbReference type="ARBA" id="ARBA00001182"/>
    </source>
</evidence>
<dbReference type="STRING" id="1408157.A0A1J7I6D1"/>
<dbReference type="AlphaFoldDB" id="A0A1J7I6D1"/>
<evidence type="ECO:0000256" key="6">
    <source>
        <dbReference type="ARBA" id="ARBA00022824"/>
    </source>
</evidence>
<dbReference type="Proteomes" id="UP000182658">
    <property type="component" value="Unassembled WGS sequence"/>
</dbReference>
<accession>A0A1J7I6D1</accession>
<proteinExistence type="inferred from homology"/>
<evidence type="ECO:0000256" key="7">
    <source>
        <dbReference type="ARBA" id="ARBA00023235"/>
    </source>
</evidence>
<dbReference type="CDD" id="cd02982">
    <property type="entry name" value="PDI_b'_family"/>
    <property type="match status" value="1"/>
</dbReference>
<dbReference type="CDD" id="cd02961">
    <property type="entry name" value="PDI_a_family"/>
    <property type="match status" value="1"/>
</dbReference>
<name>A0A1J7I6D1_9PEZI</name>
<dbReference type="PANTHER" id="PTHR18929">
    <property type="entry name" value="PROTEIN DISULFIDE ISOMERASE"/>
    <property type="match status" value="1"/>
</dbReference>
<gene>
    <name evidence="12" type="ORF">CONLIGDRAFT_719550</name>
</gene>
<dbReference type="GO" id="GO:0006457">
    <property type="term" value="P:protein folding"/>
    <property type="evidence" value="ECO:0007669"/>
    <property type="project" value="TreeGrafter"/>
</dbReference>
<evidence type="ECO:0000256" key="3">
    <source>
        <dbReference type="ARBA" id="ARBA00004319"/>
    </source>
</evidence>
<feature type="chain" id="PRO_5012656329" description="Protein disulfide-isomerase" evidence="10">
    <location>
        <begin position="20"/>
        <end position="347"/>
    </location>
</feature>
<dbReference type="Pfam" id="PF00085">
    <property type="entry name" value="Thioredoxin"/>
    <property type="match status" value="1"/>
</dbReference>
<dbReference type="InParanoid" id="A0A1J7I6D1"/>
<dbReference type="InterPro" id="IPR013766">
    <property type="entry name" value="Thioredoxin_domain"/>
</dbReference>
<evidence type="ECO:0000259" key="11">
    <source>
        <dbReference type="Pfam" id="PF00085"/>
    </source>
</evidence>
<keyword evidence="6" id="KW-0256">Endoplasmic reticulum</keyword>
<keyword evidence="10" id="KW-0732">Signal</keyword>
<protein>
    <recommendedName>
        <fullName evidence="9">Protein disulfide-isomerase</fullName>
        <ecNumber evidence="5">5.3.4.1</ecNumber>
    </recommendedName>
</protein>
<dbReference type="PANTHER" id="PTHR18929:SF132">
    <property type="entry name" value="PROTEIN DISULFIDE-ISOMERASE A3"/>
    <property type="match status" value="1"/>
</dbReference>
<comment type="subcellular location">
    <subcellularLocation>
        <location evidence="3">Endoplasmic reticulum lumen</location>
    </subcellularLocation>
</comment>
<evidence type="ECO:0000313" key="12">
    <source>
        <dbReference type="EMBL" id="OIW23005.1"/>
    </source>
</evidence>
<dbReference type="GO" id="GO:0005788">
    <property type="term" value="C:endoplasmic reticulum lumen"/>
    <property type="evidence" value="ECO:0007669"/>
    <property type="project" value="UniProtKB-SubCell"/>
</dbReference>
<dbReference type="EMBL" id="KV875109">
    <property type="protein sequence ID" value="OIW23005.1"/>
    <property type="molecule type" value="Genomic_DNA"/>
</dbReference>
<sequence>MQLPALVVLPFWVIGQAIAWNHASEVGLAEAWRSQKYALVAFILPNHRASEALEPEWSAIEKEETDGRIISVDCAAEPKVCEQQGVNSFPAIRLYQDQGARMERYRGPRRASSIRSYLRRALRPVLSTVTDKNLTVFRGVDDVVFVAYLRPKDTVLRDWFHTLAKRYRDRFSFAVTMTEQPSSAVHCYNNVKGAEIVQGDLNAVDSLQHFVKLCSVPLIPELTRRNDIEYNSKDKSFVHYFVSSVDERDEYLSEMLPLAKKYEEYLQFTTIDATEYPEMLPVYGQQPGSTKVLSVYHPSNGQIFPQRRMEKLSAAVVEQFLLDIVGGKVRPWSADLLSGGDTGHDEL</sequence>
<comment type="function">
    <text evidence="2">Participates in the folding of proteins containing disulfide bonds, may be involved in glycosylation, prolyl hydroxylation and triglyceride transfer.</text>
</comment>
<dbReference type="SUPFAM" id="SSF52833">
    <property type="entry name" value="Thioredoxin-like"/>
    <property type="match status" value="2"/>
</dbReference>
<evidence type="ECO:0000256" key="4">
    <source>
        <dbReference type="ARBA" id="ARBA00006347"/>
    </source>
</evidence>
<comment type="catalytic activity">
    <reaction evidence="1">
        <text>Catalyzes the rearrangement of -S-S- bonds in proteins.</text>
        <dbReference type="EC" id="5.3.4.1"/>
    </reaction>
</comment>
<dbReference type="Pfam" id="PF13848">
    <property type="entry name" value="Thioredoxin_6"/>
    <property type="match status" value="1"/>
</dbReference>
<feature type="signal peptide" evidence="10">
    <location>
        <begin position="1"/>
        <end position="19"/>
    </location>
</feature>
<comment type="similarity">
    <text evidence="4">Belongs to the protein disulfide isomerase family.</text>
</comment>
<feature type="domain" description="Thioredoxin" evidence="11">
    <location>
        <begin position="35"/>
        <end position="119"/>
    </location>
</feature>
<evidence type="ECO:0000256" key="2">
    <source>
        <dbReference type="ARBA" id="ARBA00002692"/>
    </source>
</evidence>
<dbReference type="EC" id="5.3.4.1" evidence="5"/>
<evidence type="ECO:0000256" key="5">
    <source>
        <dbReference type="ARBA" id="ARBA00012723"/>
    </source>
</evidence>
<evidence type="ECO:0000313" key="13">
    <source>
        <dbReference type="Proteomes" id="UP000182658"/>
    </source>
</evidence>
<evidence type="ECO:0000256" key="9">
    <source>
        <dbReference type="ARBA" id="ARBA00039846"/>
    </source>
</evidence>
<dbReference type="Gene3D" id="3.40.30.10">
    <property type="entry name" value="Glutaredoxin"/>
    <property type="match status" value="2"/>
</dbReference>
<evidence type="ECO:0000256" key="8">
    <source>
        <dbReference type="ARBA" id="ARBA00023284"/>
    </source>
</evidence>
<evidence type="ECO:0000256" key="10">
    <source>
        <dbReference type="SAM" id="SignalP"/>
    </source>
</evidence>
<dbReference type="InterPro" id="IPR036249">
    <property type="entry name" value="Thioredoxin-like_sf"/>
</dbReference>
<dbReference type="GO" id="GO:0003756">
    <property type="term" value="F:protein disulfide isomerase activity"/>
    <property type="evidence" value="ECO:0007669"/>
    <property type="project" value="UniProtKB-EC"/>
</dbReference>
<organism evidence="12 13">
    <name type="scientific">Coniochaeta ligniaria NRRL 30616</name>
    <dbReference type="NCBI Taxonomy" id="1408157"/>
    <lineage>
        <taxon>Eukaryota</taxon>
        <taxon>Fungi</taxon>
        <taxon>Dikarya</taxon>
        <taxon>Ascomycota</taxon>
        <taxon>Pezizomycotina</taxon>
        <taxon>Sordariomycetes</taxon>
        <taxon>Sordariomycetidae</taxon>
        <taxon>Coniochaetales</taxon>
        <taxon>Coniochaetaceae</taxon>
        <taxon>Coniochaeta</taxon>
    </lineage>
</organism>
<dbReference type="OrthoDB" id="427280at2759"/>
<keyword evidence="8" id="KW-0676">Redox-active center</keyword>
<dbReference type="GO" id="GO:0034976">
    <property type="term" value="P:response to endoplasmic reticulum stress"/>
    <property type="evidence" value="ECO:0007669"/>
    <property type="project" value="TreeGrafter"/>
</dbReference>
<reference evidence="12 13" key="1">
    <citation type="submission" date="2016-10" db="EMBL/GenBank/DDBJ databases">
        <title>Draft genome sequence of Coniochaeta ligniaria NRRL30616, a lignocellulolytic fungus for bioabatement of inhibitors in plant biomass hydrolysates.</title>
        <authorList>
            <consortium name="DOE Joint Genome Institute"/>
            <person name="Jimenez D.J."/>
            <person name="Hector R.E."/>
            <person name="Riley R."/>
            <person name="Sun H."/>
            <person name="Grigoriev I.V."/>
            <person name="Van Elsas J.D."/>
            <person name="Nichols N.N."/>
        </authorList>
    </citation>
    <scope>NUCLEOTIDE SEQUENCE [LARGE SCALE GENOMIC DNA]</scope>
    <source>
        <strain evidence="12 13">NRRL 30616</strain>
    </source>
</reference>
<keyword evidence="7" id="KW-0413">Isomerase</keyword>